<protein>
    <submittedName>
        <fullName evidence="1">Uncharacterized protein</fullName>
    </submittedName>
</protein>
<reference evidence="1 2" key="1">
    <citation type="submission" date="2020-02" db="EMBL/GenBank/DDBJ databases">
        <authorList>
            <person name="Ferguson B K."/>
        </authorList>
    </citation>
    <scope>NUCLEOTIDE SEQUENCE [LARGE SCALE GENOMIC DNA]</scope>
</reference>
<dbReference type="Proteomes" id="UP000479000">
    <property type="component" value="Unassembled WGS sequence"/>
</dbReference>
<dbReference type="AlphaFoldDB" id="A0A6H5FZ18"/>
<proteinExistence type="predicted"/>
<organism evidence="1 2">
    <name type="scientific">Nesidiocoris tenuis</name>
    <dbReference type="NCBI Taxonomy" id="355587"/>
    <lineage>
        <taxon>Eukaryota</taxon>
        <taxon>Metazoa</taxon>
        <taxon>Ecdysozoa</taxon>
        <taxon>Arthropoda</taxon>
        <taxon>Hexapoda</taxon>
        <taxon>Insecta</taxon>
        <taxon>Pterygota</taxon>
        <taxon>Neoptera</taxon>
        <taxon>Paraneoptera</taxon>
        <taxon>Hemiptera</taxon>
        <taxon>Heteroptera</taxon>
        <taxon>Panheteroptera</taxon>
        <taxon>Cimicomorpha</taxon>
        <taxon>Miridae</taxon>
        <taxon>Dicyphina</taxon>
        <taxon>Nesidiocoris</taxon>
    </lineage>
</organism>
<accession>A0A6H5FZ18</accession>
<sequence>MDYLKSFLHPEKNNLGKSRAELVTKRLDDISVHQQQMYEEFEDMCQELTYFRKLDAKIGTITEAIVHLESRQEGAPLTATNFDDSAVAQLVSDECQIIL</sequence>
<evidence type="ECO:0000313" key="2">
    <source>
        <dbReference type="Proteomes" id="UP000479000"/>
    </source>
</evidence>
<evidence type="ECO:0000313" key="1">
    <source>
        <dbReference type="EMBL" id="CAA9994928.1"/>
    </source>
</evidence>
<keyword evidence="2" id="KW-1185">Reference proteome</keyword>
<name>A0A6H5FZ18_9HEMI</name>
<gene>
    <name evidence="1" type="ORF">NTEN_LOCUS1744</name>
</gene>
<dbReference type="EMBL" id="CADCXU010002825">
    <property type="protein sequence ID" value="CAA9994928.1"/>
    <property type="molecule type" value="Genomic_DNA"/>
</dbReference>